<dbReference type="EMBL" id="CP126649">
    <property type="protein sequence ID" value="WJZ83005.1"/>
    <property type="molecule type" value="Genomic_DNA"/>
</dbReference>
<evidence type="ECO:0000313" key="2">
    <source>
        <dbReference type="EMBL" id="WJZ83005.1"/>
    </source>
</evidence>
<evidence type="ECO:0000313" key="3">
    <source>
        <dbReference type="Proteomes" id="UP001227230"/>
    </source>
</evidence>
<reference evidence="2 3" key="1">
    <citation type="journal article" date="2023" name="Hortic Res">
        <title>The complete reference genome for grapevine (Vitis vinifera L.) genetics and breeding.</title>
        <authorList>
            <person name="Shi X."/>
            <person name="Cao S."/>
            <person name="Wang X."/>
            <person name="Huang S."/>
            <person name="Wang Y."/>
            <person name="Liu Z."/>
            <person name="Liu W."/>
            <person name="Leng X."/>
            <person name="Peng Y."/>
            <person name="Wang N."/>
            <person name="Wang Y."/>
            <person name="Ma Z."/>
            <person name="Xu X."/>
            <person name="Zhang F."/>
            <person name="Xue H."/>
            <person name="Zhong H."/>
            <person name="Wang Y."/>
            <person name="Zhang K."/>
            <person name="Velt A."/>
            <person name="Avia K."/>
            <person name="Holtgrawe D."/>
            <person name="Grimplet J."/>
            <person name="Matus J.T."/>
            <person name="Ware D."/>
            <person name="Wu X."/>
            <person name="Wang H."/>
            <person name="Liu C."/>
            <person name="Fang Y."/>
            <person name="Rustenholz C."/>
            <person name="Cheng Z."/>
            <person name="Xiao H."/>
            <person name="Zhou Y."/>
        </authorList>
    </citation>
    <scope>NUCLEOTIDE SEQUENCE [LARGE SCALE GENOMIC DNA]</scope>
    <source>
        <strain evidence="3">cv. Pinot noir / PN40024</strain>
        <tissue evidence="2">Leaf</tissue>
    </source>
</reference>
<organism evidence="2 3">
    <name type="scientific">Vitis vinifera</name>
    <name type="common">Grape</name>
    <dbReference type="NCBI Taxonomy" id="29760"/>
    <lineage>
        <taxon>Eukaryota</taxon>
        <taxon>Viridiplantae</taxon>
        <taxon>Streptophyta</taxon>
        <taxon>Embryophyta</taxon>
        <taxon>Tracheophyta</taxon>
        <taxon>Spermatophyta</taxon>
        <taxon>Magnoliopsida</taxon>
        <taxon>eudicotyledons</taxon>
        <taxon>Gunneridae</taxon>
        <taxon>Pentapetalae</taxon>
        <taxon>rosids</taxon>
        <taxon>Vitales</taxon>
        <taxon>Vitaceae</taxon>
        <taxon>Viteae</taxon>
        <taxon>Vitis</taxon>
    </lineage>
</organism>
<dbReference type="Proteomes" id="UP001227230">
    <property type="component" value="Chromosome 2"/>
</dbReference>
<gene>
    <name evidence="2" type="ORF">VitviT2T_002722</name>
</gene>
<feature type="compositionally biased region" description="Polar residues" evidence="1">
    <location>
        <begin position="60"/>
        <end position="75"/>
    </location>
</feature>
<protein>
    <submittedName>
        <fullName evidence="2">Uncharacterized protein</fullName>
    </submittedName>
</protein>
<evidence type="ECO:0000256" key="1">
    <source>
        <dbReference type="SAM" id="MobiDB-lite"/>
    </source>
</evidence>
<name>A0ABY9BJL2_VITVI</name>
<sequence>MAATSSFQLRIVHRLKHWIVDFLSFEMQSEIEESSLESIAKDVRTRRLDTPSEGGGTSGIAHSTRMSHIRNSSPPTFHPDISHPALDAGWERRAFQLPRSDVSGSSDSAYPESFATILHSATVFS</sequence>
<keyword evidence="3" id="KW-1185">Reference proteome</keyword>
<accession>A0ABY9BJL2</accession>
<proteinExistence type="predicted"/>
<feature type="region of interest" description="Disordered" evidence="1">
    <location>
        <begin position="45"/>
        <end position="83"/>
    </location>
</feature>